<dbReference type="Gene3D" id="1.10.10.10">
    <property type="entry name" value="Winged helix-like DNA-binding domain superfamily/Winged helix DNA-binding domain"/>
    <property type="match status" value="1"/>
</dbReference>
<evidence type="ECO:0000259" key="4">
    <source>
        <dbReference type="PROSITE" id="PS50949"/>
    </source>
</evidence>
<dbReference type="Pfam" id="PF00392">
    <property type="entry name" value="GntR"/>
    <property type="match status" value="1"/>
</dbReference>
<dbReference type="PROSITE" id="PS50949">
    <property type="entry name" value="HTH_GNTR"/>
    <property type="match status" value="1"/>
</dbReference>
<gene>
    <name evidence="5" type="ORF">DMP06_02840</name>
</gene>
<name>A0A3N0B336_9ACTN</name>
<evidence type="ECO:0000256" key="2">
    <source>
        <dbReference type="ARBA" id="ARBA00023125"/>
    </source>
</evidence>
<evidence type="ECO:0000256" key="1">
    <source>
        <dbReference type="ARBA" id="ARBA00023015"/>
    </source>
</evidence>
<keyword evidence="6" id="KW-1185">Reference proteome</keyword>
<organism evidence="5 6">
    <name type="scientific">Slackia equolifaciens</name>
    <dbReference type="NCBI Taxonomy" id="498718"/>
    <lineage>
        <taxon>Bacteria</taxon>
        <taxon>Bacillati</taxon>
        <taxon>Actinomycetota</taxon>
        <taxon>Coriobacteriia</taxon>
        <taxon>Eggerthellales</taxon>
        <taxon>Eggerthellaceae</taxon>
        <taxon>Slackia</taxon>
    </lineage>
</organism>
<accession>A0A3N0B336</accession>
<reference evidence="6" key="1">
    <citation type="submission" date="2018-05" db="EMBL/GenBank/DDBJ databases">
        <title>Genome Sequencing of selected type strains of the family Eggerthellaceae.</title>
        <authorList>
            <person name="Danylec N."/>
            <person name="Stoll D.A."/>
            <person name="Doetsch A."/>
            <person name="Huch M."/>
        </authorList>
    </citation>
    <scope>NUCLEOTIDE SEQUENCE [LARGE SCALE GENOMIC DNA]</scope>
    <source>
        <strain evidence="6">DSM 24851</strain>
    </source>
</reference>
<protein>
    <submittedName>
        <fullName evidence="5">GntR family transcriptional regulator</fullName>
    </submittedName>
</protein>
<dbReference type="InterPro" id="IPR036390">
    <property type="entry name" value="WH_DNA-bd_sf"/>
</dbReference>
<dbReference type="GO" id="GO:0003700">
    <property type="term" value="F:DNA-binding transcription factor activity"/>
    <property type="evidence" value="ECO:0007669"/>
    <property type="project" value="InterPro"/>
</dbReference>
<keyword evidence="1" id="KW-0805">Transcription regulation</keyword>
<evidence type="ECO:0000313" key="6">
    <source>
        <dbReference type="Proteomes" id="UP000269591"/>
    </source>
</evidence>
<dbReference type="CDD" id="cd07377">
    <property type="entry name" value="WHTH_GntR"/>
    <property type="match status" value="1"/>
</dbReference>
<keyword evidence="2" id="KW-0238">DNA-binding</keyword>
<dbReference type="SMART" id="SM00345">
    <property type="entry name" value="HTH_GNTR"/>
    <property type="match status" value="1"/>
</dbReference>
<dbReference type="Proteomes" id="UP000269591">
    <property type="component" value="Unassembled WGS sequence"/>
</dbReference>
<dbReference type="InterPro" id="IPR000524">
    <property type="entry name" value="Tscrpt_reg_HTH_GntR"/>
</dbReference>
<dbReference type="OrthoDB" id="4307011at2"/>
<dbReference type="RefSeq" id="WP_123208222.1">
    <property type="nucleotide sequence ID" value="NZ_JBHTHO010000006.1"/>
</dbReference>
<dbReference type="SUPFAM" id="SSF46785">
    <property type="entry name" value="Winged helix' DNA-binding domain"/>
    <property type="match status" value="1"/>
</dbReference>
<feature type="domain" description="HTH gntR-type" evidence="4">
    <location>
        <begin position="13"/>
        <end position="81"/>
    </location>
</feature>
<dbReference type="EMBL" id="QIBX01000002">
    <property type="protein sequence ID" value="RNL41525.1"/>
    <property type="molecule type" value="Genomic_DNA"/>
</dbReference>
<dbReference type="GO" id="GO:0003677">
    <property type="term" value="F:DNA binding"/>
    <property type="evidence" value="ECO:0007669"/>
    <property type="project" value="UniProtKB-KW"/>
</dbReference>
<evidence type="ECO:0000256" key="3">
    <source>
        <dbReference type="ARBA" id="ARBA00023163"/>
    </source>
</evidence>
<keyword evidence="3" id="KW-0804">Transcription</keyword>
<evidence type="ECO:0000313" key="5">
    <source>
        <dbReference type="EMBL" id="RNL41525.1"/>
    </source>
</evidence>
<sequence length="127" mass="14251">MFDSLKIDEKSGVPVWVQIRNHIYFLIKSGQAKPGDVLPTVRELAVKLGVNYNTVHKVYQDLEADGLVNSGRGKRTTVAEVKSESIELPSSPVDVVIDELIRVAKESNISKDDLMMRLKERLDGWES</sequence>
<dbReference type="AlphaFoldDB" id="A0A3N0B336"/>
<proteinExistence type="predicted"/>
<dbReference type="InterPro" id="IPR036388">
    <property type="entry name" value="WH-like_DNA-bd_sf"/>
</dbReference>
<comment type="caution">
    <text evidence="5">The sequence shown here is derived from an EMBL/GenBank/DDBJ whole genome shotgun (WGS) entry which is preliminary data.</text>
</comment>
<dbReference type="PANTHER" id="PTHR38445:SF7">
    <property type="entry name" value="GNTR-FAMILY TRANSCRIPTIONAL REGULATOR"/>
    <property type="match status" value="1"/>
</dbReference>
<dbReference type="PANTHER" id="PTHR38445">
    <property type="entry name" value="HTH-TYPE TRANSCRIPTIONAL REPRESSOR YTRA"/>
    <property type="match status" value="1"/>
</dbReference>